<name>A0ABS2RHT0_9ACTN</name>
<feature type="transmembrane region" description="Helical" evidence="6">
    <location>
        <begin position="90"/>
        <end position="112"/>
    </location>
</feature>
<evidence type="ECO:0000256" key="6">
    <source>
        <dbReference type="SAM" id="Phobius"/>
    </source>
</evidence>
<sequence>MPHQVGPSLAVALLILLVLALAASWWSRLRLEKSLAAAAGRAVIQLGLVSLIIAGVVGRVGWSLLFASLMFAIAVFTSTRRVGAPRAWPWAALAMAAGVLPVLLTIFLTGAVPFNGPSIVPMAGIIIGGVMNGHSLAGRRVFGSLRDEYGSYEAALSIGLTRPQAIGEVSARHLPEALVPALDQTRTVGLVTLPGAFVGVLLGGGSPLQAGAAQVLVLVGLLAAESITVAVAHRLIKQALLLPPDLAESLRP</sequence>
<comment type="similarity">
    <text evidence="2">Belongs to the UPF0014 family.</text>
</comment>
<dbReference type="PANTHER" id="PTHR30028">
    <property type="entry name" value="UPF0014 INNER MEMBRANE PROTEIN YBBM-RELATED"/>
    <property type="match status" value="1"/>
</dbReference>
<protein>
    <submittedName>
        <fullName evidence="7">ABC transport system permease protein</fullName>
    </submittedName>
</protein>
<feature type="transmembrane region" description="Helical" evidence="6">
    <location>
        <begin position="118"/>
        <end position="137"/>
    </location>
</feature>
<dbReference type="Pfam" id="PF03649">
    <property type="entry name" value="UPF0014"/>
    <property type="match status" value="1"/>
</dbReference>
<keyword evidence="5 6" id="KW-0472">Membrane</keyword>
<evidence type="ECO:0000256" key="5">
    <source>
        <dbReference type="ARBA" id="ARBA00023136"/>
    </source>
</evidence>
<evidence type="ECO:0000313" key="7">
    <source>
        <dbReference type="EMBL" id="MBM7797761.1"/>
    </source>
</evidence>
<comment type="subcellular location">
    <subcellularLocation>
        <location evidence="1">Membrane</location>
        <topology evidence="1">Multi-pass membrane protein</topology>
    </subcellularLocation>
</comment>
<evidence type="ECO:0000313" key="8">
    <source>
        <dbReference type="Proteomes" id="UP000704762"/>
    </source>
</evidence>
<feature type="transmembrane region" description="Helical" evidence="6">
    <location>
        <begin position="6"/>
        <end position="26"/>
    </location>
</feature>
<evidence type="ECO:0000256" key="1">
    <source>
        <dbReference type="ARBA" id="ARBA00004141"/>
    </source>
</evidence>
<feature type="transmembrane region" description="Helical" evidence="6">
    <location>
        <begin position="60"/>
        <end position="78"/>
    </location>
</feature>
<keyword evidence="4 6" id="KW-1133">Transmembrane helix</keyword>
<organism evidence="7 8">
    <name type="scientific">Microlunatus panaciterrae</name>
    <dbReference type="NCBI Taxonomy" id="400768"/>
    <lineage>
        <taxon>Bacteria</taxon>
        <taxon>Bacillati</taxon>
        <taxon>Actinomycetota</taxon>
        <taxon>Actinomycetes</taxon>
        <taxon>Propionibacteriales</taxon>
        <taxon>Propionibacteriaceae</taxon>
        <taxon>Microlunatus</taxon>
    </lineage>
</organism>
<comment type="caution">
    <text evidence="7">The sequence shown here is derived from an EMBL/GenBank/DDBJ whole genome shotgun (WGS) entry which is preliminary data.</text>
</comment>
<evidence type="ECO:0000256" key="2">
    <source>
        <dbReference type="ARBA" id="ARBA00005268"/>
    </source>
</evidence>
<evidence type="ECO:0000256" key="3">
    <source>
        <dbReference type="ARBA" id="ARBA00022692"/>
    </source>
</evidence>
<feature type="transmembrane region" description="Helical" evidence="6">
    <location>
        <begin position="212"/>
        <end position="232"/>
    </location>
</feature>
<proteinExistence type="inferred from homology"/>
<dbReference type="EMBL" id="JAFBCF010000001">
    <property type="protein sequence ID" value="MBM7797761.1"/>
    <property type="molecule type" value="Genomic_DNA"/>
</dbReference>
<feature type="transmembrane region" description="Helical" evidence="6">
    <location>
        <begin position="188"/>
        <end position="206"/>
    </location>
</feature>
<dbReference type="InterPro" id="IPR005226">
    <property type="entry name" value="UPF0014_fam"/>
</dbReference>
<keyword evidence="8" id="KW-1185">Reference proteome</keyword>
<gene>
    <name evidence="7" type="ORF">JOE57_000682</name>
</gene>
<reference evidence="7 8" key="1">
    <citation type="submission" date="2021-01" db="EMBL/GenBank/DDBJ databases">
        <title>Sequencing the genomes of 1000 actinobacteria strains.</title>
        <authorList>
            <person name="Klenk H.-P."/>
        </authorList>
    </citation>
    <scope>NUCLEOTIDE SEQUENCE [LARGE SCALE GENOMIC DNA]</scope>
    <source>
        <strain evidence="7 8">DSM 18662</strain>
    </source>
</reference>
<evidence type="ECO:0000256" key="4">
    <source>
        <dbReference type="ARBA" id="ARBA00022989"/>
    </source>
</evidence>
<dbReference type="PANTHER" id="PTHR30028:SF0">
    <property type="entry name" value="PROTEIN ALUMINUM SENSITIVE 3"/>
    <property type="match status" value="1"/>
</dbReference>
<keyword evidence="3 6" id="KW-0812">Transmembrane</keyword>
<dbReference type="Proteomes" id="UP000704762">
    <property type="component" value="Unassembled WGS sequence"/>
</dbReference>
<accession>A0ABS2RHT0</accession>
<feature type="transmembrane region" description="Helical" evidence="6">
    <location>
        <begin position="35"/>
        <end position="54"/>
    </location>
</feature>